<keyword evidence="3 7" id="KW-0812">Transmembrane</keyword>
<keyword evidence="9" id="KW-1185">Reference proteome</keyword>
<dbReference type="EMBL" id="JAEUBF010000206">
    <property type="protein sequence ID" value="KAH3679915.1"/>
    <property type="molecule type" value="Genomic_DNA"/>
</dbReference>
<evidence type="ECO:0000256" key="6">
    <source>
        <dbReference type="SAM" id="MobiDB-lite"/>
    </source>
</evidence>
<comment type="subcellular location">
    <subcellularLocation>
        <location evidence="1">Membrane</location>
        <topology evidence="1">Multi-pass membrane protein</topology>
    </subcellularLocation>
</comment>
<dbReference type="InterPro" id="IPR002528">
    <property type="entry name" value="MATE_fam"/>
</dbReference>
<feature type="transmembrane region" description="Helical" evidence="7">
    <location>
        <begin position="169"/>
        <end position="191"/>
    </location>
</feature>
<organism evidence="8 9">
    <name type="scientific">Wickerhamomyces mucosus</name>
    <dbReference type="NCBI Taxonomy" id="1378264"/>
    <lineage>
        <taxon>Eukaryota</taxon>
        <taxon>Fungi</taxon>
        <taxon>Dikarya</taxon>
        <taxon>Ascomycota</taxon>
        <taxon>Saccharomycotina</taxon>
        <taxon>Saccharomycetes</taxon>
        <taxon>Phaffomycetales</taxon>
        <taxon>Wickerhamomycetaceae</taxon>
        <taxon>Wickerhamomyces</taxon>
    </lineage>
</organism>
<evidence type="ECO:0000256" key="7">
    <source>
        <dbReference type="SAM" id="Phobius"/>
    </source>
</evidence>
<accession>A0A9P8PYG7</accession>
<evidence type="ECO:0000256" key="1">
    <source>
        <dbReference type="ARBA" id="ARBA00004141"/>
    </source>
</evidence>
<dbReference type="GO" id="GO:0015297">
    <property type="term" value="F:antiporter activity"/>
    <property type="evidence" value="ECO:0007669"/>
    <property type="project" value="InterPro"/>
</dbReference>
<evidence type="ECO:0000256" key="3">
    <source>
        <dbReference type="ARBA" id="ARBA00022692"/>
    </source>
</evidence>
<evidence type="ECO:0000256" key="5">
    <source>
        <dbReference type="ARBA" id="ARBA00023136"/>
    </source>
</evidence>
<dbReference type="GO" id="GO:0042910">
    <property type="term" value="F:xenobiotic transmembrane transporter activity"/>
    <property type="evidence" value="ECO:0007669"/>
    <property type="project" value="InterPro"/>
</dbReference>
<dbReference type="PANTHER" id="PTHR11206">
    <property type="entry name" value="MULTIDRUG RESISTANCE PROTEIN"/>
    <property type="match status" value="1"/>
</dbReference>
<evidence type="ECO:0000313" key="9">
    <source>
        <dbReference type="Proteomes" id="UP000769528"/>
    </source>
</evidence>
<protein>
    <submittedName>
        <fullName evidence="8">Uncharacterized protein</fullName>
    </submittedName>
</protein>
<proteinExistence type="inferred from homology"/>
<dbReference type="GO" id="GO:0016020">
    <property type="term" value="C:membrane"/>
    <property type="evidence" value="ECO:0007669"/>
    <property type="project" value="UniProtKB-SubCell"/>
</dbReference>
<feature type="transmembrane region" description="Helical" evidence="7">
    <location>
        <begin position="463"/>
        <end position="485"/>
    </location>
</feature>
<dbReference type="OrthoDB" id="2126698at2759"/>
<gene>
    <name evidence="8" type="ORF">WICMUC_000658</name>
</gene>
<feature type="transmembrane region" description="Helical" evidence="7">
    <location>
        <begin position="100"/>
        <end position="121"/>
    </location>
</feature>
<evidence type="ECO:0000256" key="4">
    <source>
        <dbReference type="ARBA" id="ARBA00022989"/>
    </source>
</evidence>
<feature type="compositionally biased region" description="Polar residues" evidence="6">
    <location>
        <begin position="12"/>
        <end position="35"/>
    </location>
</feature>
<evidence type="ECO:0000256" key="2">
    <source>
        <dbReference type="ARBA" id="ARBA00010199"/>
    </source>
</evidence>
<dbReference type="CDD" id="cd13132">
    <property type="entry name" value="MATE_eukaryotic"/>
    <property type="match status" value="1"/>
</dbReference>
<comment type="caution">
    <text evidence="8">The sequence shown here is derived from an EMBL/GenBank/DDBJ whole genome shotgun (WGS) entry which is preliminary data.</text>
</comment>
<dbReference type="NCBIfam" id="TIGR00797">
    <property type="entry name" value="matE"/>
    <property type="match status" value="1"/>
</dbReference>
<evidence type="ECO:0000313" key="8">
    <source>
        <dbReference type="EMBL" id="KAH3679915.1"/>
    </source>
</evidence>
<comment type="similarity">
    <text evidence="2">Belongs to the multi antimicrobial extrusion (MATE) (TC 2.A.66.1) family.</text>
</comment>
<dbReference type="Proteomes" id="UP000769528">
    <property type="component" value="Unassembled WGS sequence"/>
</dbReference>
<dbReference type="Pfam" id="PF01554">
    <property type="entry name" value="MatE"/>
    <property type="match status" value="2"/>
</dbReference>
<feature type="region of interest" description="Disordered" evidence="6">
    <location>
        <begin position="1"/>
        <end position="44"/>
    </location>
</feature>
<feature type="transmembrane region" description="Helical" evidence="7">
    <location>
        <begin position="127"/>
        <end position="148"/>
    </location>
</feature>
<dbReference type="AlphaFoldDB" id="A0A9P8PYG7"/>
<name>A0A9P8PYG7_9ASCO</name>
<feature type="transmembrane region" description="Helical" evidence="7">
    <location>
        <begin position="211"/>
        <end position="229"/>
    </location>
</feature>
<keyword evidence="4 7" id="KW-1133">Transmembrane helix</keyword>
<dbReference type="GO" id="GO:1990961">
    <property type="term" value="P:xenobiotic detoxification by transmembrane export across the plasma membrane"/>
    <property type="evidence" value="ECO:0007669"/>
    <property type="project" value="InterPro"/>
</dbReference>
<feature type="transmembrane region" description="Helical" evidence="7">
    <location>
        <begin position="267"/>
        <end position="290"/>
    </location>
</feature>
<sequence>MSKWETEEQDGLVTQQQKSYGSIRTTIPNSNSLTSDRSRGQQDLIDQEALDGQDEFYESDGYSVSIPSSYDERSLVDSLDEVPLSFVEEFSQILKSSIPLSITFFFEYLLAVSSLFVIGHLGSAELASASLAVMTFNITGMAVFEGMATCLDTYCSQAFGAGKLIKVGIYFQRCTLLLFFVSVPIMLFWVFSKSFLQFIVPQKDLLELTQLYLRVLCLGTPGLILFETGKRYLQAQKIFHASTYVLFFCLPLNIIMNYTFIGIWGFIGAPIAIVFTYWIMAGSLLAYVYFIDGSQCWGGFSPRAWKHWDNMLKLAIPGLVMIESEYLSFEILTVMASHFGIESLAAQSIISNIGSLVYQFPFAIASAISTRVAIYIGSGSIKSSKISVRISFLVALITGIIIASSILIFKRQFAILFSSDEEVLKLAVNSMPILAINQIPDTFNIISAAVLRSQGRQKVGSIFNVIAYYVIALPLAYILSFKYGFEISGLWMGLGAGILFLAVAEVVCVIRTNWKEVIEETQKREEDEYEYIIDDNSTIASSASSLIDY</sequence>
<feature type="transmembrane region" description="Helical" evidence="7">
    <location>
        <begin position="491"/>
        <end position="514"/>
    </location>
</feature>
<feature type="transmembrane region" description="Helical" evidence="7">
    <location>
        <begin position="241"/>
        <end position="261"/>
    </location>
</feature>
<reference evidence="8" key="2">
    <citation type="submission" date="2021-01" db="EMBL/GenBank/DDBJ databases">
        <authorList>
            <person name="Schikora-Tamarit M.A."/>
        </authorList>
    </citation>
    <scope>NUCLEOTIDE SEQUENCE</scope>
    <source>
        <strain evidence="8">CBS6341</strain>
    </source>
</reference>
<feature type="transmembrane region" description="Helical" evidence="7">
    <location>
        <begin position="356"/>
        <end position="378"/>
    </location>
</feature>
<dbReference type="InterPro" id="IPR045069">
    <property type="entry name" value="MATE_euk"/>
</dbReference>
<reference evidence="8" key="1">
    <citation type="journal article" date="2021" name="Open Biol.">
        <title>Shared evolutionary footprints suggest mitochondrial oxidative damage underlies multiple complex I losses in fungi.</title>
        <authorList>
            <person name="Schikora-Tamarit M.A."/>
            <person name="Marcet-Houben M."/>
            <person name="Nosek J."/>
            <person name="Gabaldon T."/>
        </authorList>
    </citation>
    <scope>NUCLEOTIDE SEQUENCE</scope>
    <source>
        <strain evidence="8">CBS6341</strain>
    </source>
</reference>
<keyword evidence="5 7" id="KW-0472">Membrane</keyword>
<feature type="transmembrane region" description="Helical" evidence="7">
    <location>
        <begin position="390"/>
        <end position="409"/>
    </location>
</feature>